<gene>
    <name evidence="2" type="ORF">EGT70_01155</name>
</gene>
<protein>
    <submittedName>
        <fullName evidence="2">Uncharacterized protein</fullName>
    </submittedName>
</protein>
<proteinExistence type="predicted"/>
<comment type="caution">
    <text evidence="2">The sequence shown here is derived from an EMBL/GenBank/DDBJ whole genome shotgun (WGS) entry which is preliminary data.</text>
</comment>
<feature type="compositionally biased region" description="Low complexity" evidence="1">
    <location>
        <begin position="10"/>
        <end position="25"/>
    </location>
</feature>
<evidence type="ECO:0000256" key="1">
    <source>
        <dbReference type="SAM" id="MobiDB-lite"/>
    </source>
</evidence>
<organism evidence="2 3">
    <name type="scientific">Burkholderia mallei</name>
    <name type="common">Pseudomonas mallei</name>
    <dbReference type="NCBI Taxonomy" id="13373"/>
    <lineage>
        <taxon>Bacteria</taxon>
        <taxon>Pseudomonadati</taxon>
        <taxon>Pseudomonadota</taxon>
        <taxon>Betaproteobacteria</taxon>
        <taxon>Burkholderiales</taxon>
        <taxon>Burkholderiaceae</taxon>
        <taxon>Burkholderia</taxon>
        <taxon>pseudomallei group</taxon>
    </lineage>
</organism>
<dbReference type="Proteomes" id="UP000269379">
    <property type="component" value="Unassembled WGS sequence"/>
</dbReference>
<feature type="region of interest" description="Disordered" evidence="1">
    <location>
        <begin position="1"/>
        <end position="54"/>
    </location>
</feature>
<feature type="compositionally biased region" description="Low complexity" evidence="1">
    <location>
        <begin position="35"/>
        <end position="50"/>
    </location>
</feature>
<evidence type="ECO:0000313" key="2">
    <source>
        <dbReference type="EMBL" id="RPA28383.1"/>
    </source>
</evidence>
<sequence length="96" mass="11106">MRHRLRIRLAGARPTRSTRSTRPGAIGRRAARTRQQSTVNSQQSTVNSQQPIFDPPHIRFAQRRSALDVHQEIRGVRMQSCSDAADARRVFRWSER</sequence>
<dbReference type="EMBL" id="RKJW01000001">
    <property type="protein sequence ID" value="RPA28383.1"/>
    <property type="molecule type" value="Genomic_DNA"/>
</dbReference>
<name>A0AAX1XAJ7_BURML</name>
<accession>A0AAX1XAJ7</accession>
<reference evidence="3" key="1">
    <citation type="submission" date="2018-10" db="EMBL/GenBank/DDBJ databases">
        <title>FDA dAtabase for Regulatory Grade micrObial Sequences (FDA-ARGOS): Supporting development and validation of Infectious Disease Dx tests.</title>
        <authorList>
            <person name="Minogue T."/>
            <person name="Wolcott M."/>
            <person name="Wasieloski L."/>
            <person name="Aguilar W."/>
            <person name="Moore D."/>
            <person name="Jaissle J."/>
            <person name="Tallon L."/>
            <person name="Sadzewicz L."/>
            <person name="Zhao X."/>
            <person name="Vavikolanu K."/>
            <person name="Mehta A."/>
            <person name="Aluvathingal J."/>
            <person name="Nadendla S."/>
            <person name="Yan Y."/>
            <person name="Sichtig H."/>
        </authorList>
    </citation>
    <scope>NUCLEOTIDE SEQUENCE [LARGE SCALE GENOMIC DNA]</scope>
    <source>
        <strain evidence="3">FDAARGOS_588</strain>
    </source>
</reference>
<evidence type="ECO:0000313" key="3">
    <source>
        <dbReference type="Proteomes" id="UP000269379"/>
    </source>
</evidence>
<dbReference type="AlphaFoldDB" id="A0AAX1XAJ7"/>